<dbReference type="Proteomes" id="UP000238479">
    <property type="component" value="Chromosome 4"/>
</dbReference>
<dbReference type="AlphaFoldDB" id="A0A2P6QY77"/>
<protein>
    <submittedName>
        <fullName evidence="1">Uncharacterized protein</fullName>
    </submittedName>
</protein>
<comment type="caution">
    <text evidence="1">The sequence shown here is derived from an EMBL/GenBank/DDBJ whole genome shotgun (WGS) entry which is preliminary data.</text>
</comment>
<dbReference type="Gramene" id="PRQ39069">
    <property type="protein sequence ID" value="PRQ39069"/>
    <property type="gene ID" value="RchiOBHm_Chr4g0421001"/>
</dbReference>
<evidence type="ECO:0000313" key="2">
    <source>
        <dbReference type="Proteomes" id="UP000238479"/>
    </source>
</evidence>
<dbReference type="EMBL" id="PDCK01000042">
    <property type="protein sequence ID" value="PRQ39069.1"/>
    <property type="molecule type" value="Genomic_DNA"/>
</dbReference>
<organism evidence="1 2">
    <name type="scientific">Rosa chinensis</name>
    <name type="common">China rose</name>
    <dbReference type="NCBI Taxonomy" id="74649"/>
    <lineage>
        <taxon>Eukaryota</taxon>
        <taxon>Viridiplantae</taxon>
        <taxon>Streptophyta</taxon>
        <taxon>Embryophyta</taxon>
        <taxon>Tracheophyta</taxon>
        <taxon>Spermatophyta</taxon>
        <taxon>Magnoliopsida</taxon>
        <taxon>eudicotyledons</taxon>
        <taxon>Gunneridae</taxon>
        <taxon>Pentapetalae</taxon>
        <taxon>rosids</taxon>
        <taxon>fabids</taxon>
        <taxon>Rosales</taxon>
        <taxon>Rosaceae</taxon>
        <taxon>Rosoideae</taxon>
        <taxon>Rosoideae incertae sedis</taxon>
        <taxon>Rosa</taxon>
    </lineage>
</organism>
<evidence type="ECO:0000313" key="1">
    <source>
        <dbReference type="EMBL" id="PRQ39069.1"/>
    </source>
</evidence>
<reference evidence="1 2" key="1">
    <citation type="journal article" date="2018" name="Nat. Genet.">
        <title>The Rosa genome provides new insights in the design of modern roses.</title>
        <authorList>
            <person name="Bendahmane M."/>
        </authorList>
    </citation>
    <scope>NUCLEOTIDE SEQUENCE [LARGE SCALE GENOMIC DNA]</scope>
    <source>
        <strain evidence="2">cv. Old Blush</strain>
    </source>
</reference>
<sequence>MIGLGCVFGRDWSWVLANGRRPRRRMSCEAAVVFGLDVVGGRNRVFPFVNYFLLRQNINGCCSFLHWSNRICV</sequence>
<name>A0A2P6QY77_ROSCH</name>
<accession>A0A2P6QY77</accession>
<keyword evidence="2" id="KW-1185">Reference proteome</keyword>
<gene>
    <name evidence="1" type="ORF">RchiOBHm_Chr4g0421001</name>
</gene>
<proteinExistence type="predicted"/>